<evidence type="ECO:0000313" key="3">
    <source>
        <dbReference type="Proteomes" id="UP000008743"/>
    </source>
</evidence>
<dbReference type="RefSeq" id="XP_004347546.1">
    <property type="nucleotide sequence ID" value="XM_004347496.2"/>
</dbReference>
<feature type="region of interest" description="Disordered" evidence="1">
    <location>
        <begin position="326"/>
        <end position="358"/>
    </location>
</feature>
<dbReference type="Proteomes" id="UP000008743">
    <property type="component" value="Unassembled WGS sequence"/>
</dbReference>
<feature type="compositionally biased region" description="Polar residues" evidence="1">
    <location>
        <begin position="1"/>
        <end position="14"/>
    </location>
</feature>
<name>A0A0D2WQU9_CAPO3</name>
<proteinExistence type="predicted"/>
<dbReference type="InterPro" id="IPR042065">
    <property type="entry name" value="E3_ELL-like"/>
</dbReference>
<evidence type="ECO:0000256" key="1">
    <source>
        <dbReference type="SAM" id="MobiDB-lite"/>
    </source>
</evidence>
<feature type="compositionally biased region" description="Basic and acidic residues" evidence="1">
    <location>
        <begin position="326"/>
        <end position="337"/>
    </location>
</feature>
<sequence length="719" mass="76051">MNTDRTFKLVSTSARRGGPQHGASSSAAPTPPAAVFDALLSTALADAGWEALLHRATLSADALGLTPSNGNAHGGQNGQAHGSQARVATRQTRQATRDATNGAGHAADGSPGQPQLEEDAEPDAVDADLAFPTSLVLDAVHAVKQRQDALKGTRARAGAAAGTAAPRFTLFHVKVTEGFERSIDKLFPPEGRRSAAAVSSAGKAPPGNARPTPESDAANLALMVTDAPSLASPSEANHDDAVHPSKRPRMSIEFSSDGTVDSSGVLRVDDDLFGFTTIFAQAQQQSALDCLRLHQSADTIYSLGSMDDRLVIKPLLTQELAAKTRAREEKLQSERHAKTTLTLNSEPSRPSDTRSGTSLIHKRLGVSSASGVSAATANARLGRISPLPPMQTASRNTAATAAVTVDHSPIAASTRNRGAAAAAPAKIPMPKLSLQDLVAHLLVARPIPKEELHRLVLEHGLKPTKEAFDAVVQQVTKIDAQKLLFLQTAFYQTLHLDLPIFNATERKYAYSRVQTVLEKLRVGPTEPLRMRFEEEYKRGVAADEALAASTAPAPAASFGPPSARASVARPQTAAPSITTSATPPAKTSPRSAKTGTAAATAAGKAGKGEGAAATVAAATAPPSSELVQARANFTAKYAKYIAIEQQLKDNHAEFAAIGEQMKQYEQGDARRSVLEEKIQRLFQERSKKMTAILQERTELHVWLKAEKLRIQQMSDASGQ</sequence>
<gene>
    <name evidence="2" type="ORF">CAOG_004795</name>
</gene>
<dbReference type="EMBL" id="KE346366">
    <property type="protein sequence ID" value="KJE94105.1"/>
    <property type="molecule type" value="Genomic_DNA"/>
</dbReference>
<reference evidence="3" key="1">
    <citation type="submission" date="2011-02" db="EMBL/GenBank/DDBJ databases">
        <title>The Genome Sequence of Capsaspora owczarzaki ATCC 30864.</title>
        <authorList>
            <person name="Russ C."/>
            <person name="Cuomo C."/>
            <person name="Burger G."/>
            <person name="Gray M.W."/>
            <person name="Holland P.W.H."/>
            <person name="King N."/>
            <person name="Lang F.B.F."/>
            <person name="Roger A.J."/>
            <person name="Ruiz-Trillo I."/>
            <person name="Young S.K."/>
            <person name="Zeng Q."/>
            <person name="Gargeya S."/>
            <person name="Alvarado L."/>
            <person name="Berlin A."/>
            <person name="Chapman S.B."/>
            <person name="Chen Z."/>
            <person name="Freedman E."/>
            <person name="Gellesch M."/>
            <person name="Goldberg J."/>
            <person name="Griggs A."/>
            <person name="Gujja S."/>
            <person name="Heilman E."/>
            <person name="Heiman D."/>
            <person name="Howarth C."/>
            <person name="Mehta T."/>
            <person name="Neiman D."/>
            <person name="Pearson M."/>
            <person name="Roberts A."/>
            <person name="Saif S."/>
            <person name="Shea T."/>
            <person name="Shenoy N."/>
            <person name="Sisk P."/>
            <person name="Stolte C."/>
            <person name="Sykes S."/>
            <person name="White J."/>
            <person name="Yandava C."/>
            <person name="Haas B."/>
            <person name="Nusbaum C."/>
            <person name="Birren B."/>
        </authorList>
    </citation>
    <scope>NUCLEOTIDE SEQUENCE</scope>
    <source>
        <strain evidence="3">ATCC 30864</strain>
    </source>
</reference>
<dbReference type="InParanoid" id="A0A0D2WQU9"/>
<feature type="region of interest" description="Disordered" evidence="1">
    <location>
        <begin position="1"/>
        <end position="30"/>
    </location>
</feature>
<feature type="region of interest" description="Disordered" evidence="1">
    <location>
        <begin position="190"/>
        <end position="215"/>
    </location>
</feature>
<feature type="region of interest" description="Disordered" evidence="1">
    <location>
        <begin position="67"/>
        <end position="122"/>
    </location>
</feature>
<evidence type="ECO:0000313" key="2">
    <source>
        <dbReference type="EMBL" id="KJE94105.1"/>
    </source>
</evidence>
<feature type="region of interest" description="Disordered" evidence="1">
    <location>
        <begin position="552"/>
        <end position="606"/>
    </location>
</feature>
<feature type="compositionally biased region" description="Polar residues" evidence="1">
    <location>
        <begin position="339"/>
        <end position="358"/>
    </location>
</feature>
<organism evidence="2 3">
    <name type="scientific">Capsaspora owczarzaki (strain ATCC 30864)</name>
    <dbReference type="NCBI Taxonomy" id="595528"/>
    <lineage>
        <taxon>Eukaryota</taxon>
        <taxon>Filasterea</taxon>
        <taxon>Capsaspora</taxon>
    </lineage>
</organism>
<accession>A0A0D2WQU9</accession>
<dbReference type="Gene3D" id="1.10.10.2670">
    <property type="entry name" value="E3 ubiquitin-protein ligase"/>
    <property type="match status" value="1"/>
</dbReference>
<keyword evidence="3" id="KW-1185">Reference proteome</keyword>
<protein>
    <submittedName>
        <fullName evidence="2">Uncharacterized protein</fullName>
    </submittedName>
</protein>
<dbReference type="AlphaFoldDB" id="A0A0D2WQU9"/>
<feature type="compositionally biased region" description="Low complexity" evidence="1">
    <location>
        <begin position="78"/>
        <end position="100"/>
    </location>
</feature>